<dbReference type="Pfam" id="PF00512">
    <property type="entry name" value="HisKA"/>
    <property type="match status" value="1"/>
</dbReference>
<dbReference type="EMBL" id="AP017369">
    <property type="protein sequence ID" value="BAU94662.1"/>
    <property type="molecule type" value="Genomic_DNA"/>
</dbReference>
<keyword evidence="4" id="KW-0597">Phosphoprotein</keyword>
<dbReference type="PROSITE" id="PS50109">
    <property type="entry name" value="HIS_KIN"/>
    <property type="match status" value="1"/>
</dbReference>
<dbReference type="PANTHER" id="PTHR45436">
    <property type="entry name" value="SENSOR HISTIDINE KINASE YKOH"/>
    <property type="match status" value="1"/>
</dbReference>
<keyword evidence="5" id="KW-0808">Transferase</keyword>
<dbReference type="InterPro" id="IPR003661">
    <property type="entry name" value="HisK_dim/P_dom"/>
</dbReference>
<comment type="subcellular location">
    <subcellularLocation>
        <location evidence="2">Cell membrane</location>
    </subcellularLocation>
</comment>
<dbReference type="InterPro" id="IPR005467">
    <property type="entry name" value="His_kinase_dom"/>
</dbReference>
<feature type="domain" description="HAMP" evidence="13">
    <location>
        <begin position="213"/>
        <end position="265"/>
    </location>
</feature>
<evidence type="ECO:0000313" key="15">
    <source>
        <dbReference type="Proteomes" id="UP000218244"/>
    </source>
</evidence>
<protein>
    <recommendedName>
        <fullName evidence="3">histidine kinase</fullName>
        <ecNumber evidence="3">2.7.13.3</ecNumber>
    </recommendedName>
</protein>
<dbReference type="Pfam" id="PF00672">
    <property type="entry name" value="HAMP"/>
    <property type="match status" value="1"/>
</dbReference>
<dbReference type="SUPFAM" id="SSF47384">
    <property type="entry name" value="Homodimeric domain of signal transducing histidine kinase"/>
    <property type="match status" value="1"/>
</dbReference>
<dbReference type="AlphaFoldDB" id="A0A161JNJ7"/>
<dbReference type="CDD" id="cd00082">
    <property type="entry name" value="HisKA"/>
    <property type="match status" value="1"/>
</dbReference>
<dbReference type="GO" id="GO:0000155">
    <property type="term" value="F:phosphorelay sensor kinase activity"/>
    <property type="evidence" value="ECO:0007669"/>
    <property type="project" value="InterPro"/>
</dbReference>
<keyword evidence="15" id="KW-1185">Reference proteome</keyword>
<accession>A0A161JNJ7</accession>
<dbReference type="InterPro" id="IPR003594">
    <property type="entry name" value="HATPase_dom"/>
</dbReference>
<dbReference type="RefSeq" id="WP_096453897.1">
    <property type="nucleotide sequence ID" value="NZ_AP017369.1"/>
</dbReference>
<dbReference type="FunFam" id="1.10.287.130:FF:000001">
    <property type="entry name" value="Two-component sensor histidine kinase"/>
    <property type="match status" value="1"/>
</dbReference>
<dbReference type="Gene3D" id="6.10.340.10">
    <property type="match status" value="1"/>
</dbReference>
<dbReference type="PRINTS" id="PR00344">
    <property type="entry name" value="BCTRLSENSOR"/>
</dbReference>
<dbReference type="PROSITE" id="PS50885">
    <property type="entry name" value="HAMP"/>
    <property type="match status" value="1"/>
</dbReference>
<dbReference type="SMART" id="SM00388">
    <property type="entry name" value="HisKA"/>
    <property type="match status" value="1"/>
</dbReference>
<comment type="catalytic activity">
    <reaction evidence="1">
        <text>ATP + protein L-histidine = ADP + protein N-phospho-L-histidine.</text>
        <dbReference type="EC" id="2.7.13.3"/>
    </reaction>
</comment>
<dbReference type="PANTHER" id="PTHR45436:SF5">
    <property type="entry name" value="SENSOR HISTIDINE KINASE TRCS"/>
    <property type="match status" value="1"/>
</dbReference>
<dbReference type="Gene3D" id="1.10.287.130">
    <property type="match status" value="1"/>
</dbReference>
<dbReference type="InterPro" id="IPR050428">
    <property type="entry name" value="TCS_sensor_his_kinase"/>
</dbReference>
<evidence type="ECO:0000256" key="4">
    <source>
        <dbReference type="ARBA" id="ARBA00022553"/>
    </source>
</evidence>
<feature type="transmembrane region" description="Helical" evidence="11">
    <location>
        <begin position="192"/>
        <end position="212"/>
    </location>
</feature>
<feature type="domain" description="Histidine kinase" evidence="12">
    <location>
        <begin position="273"/>
        <end position="484"/>
    </location>
</feature>
<keyword evidence="9" id="KW-0902">Two-component regulatory system</keyword>
<dbReference type="CDD" id="cd00075">
    <property type="entry name" value="HATPase"/>
    <property type="match status" value="1"/>
</dbReference>
<dbReference type="EC" id="2.7.13.3" evidence="3"/>
<dbReference type="Pfam" id="PF02518">
    <property type="entry name" value="HATPase_c"/>
    <property type="match status" value="1"/>
</dbReference>
<evidence type="ECO:0000256" key="8">
    <source>
        <dbReference type="ARBA" id="ARBA00022989"/>
    </source>
</evidence>
<dbReference type="Proteomes" id="UP000218244">
    <property type="component" value="Chromosome"/>
</dbReference>
<dbReference type="SMART" id="SM00304">
    <property type="entry name" value="HAMP"/>
    <property type="match status" value="1"/>
</dbReference>
<dbReference type="SMART" id="SM00387">
    <property type="entry name" value="HATPase_c"/>
    <property type="match status" value="1"/>
</dbReference>
<proteinExistence type="predicted"/>
<gene>
    <name evidence="14" type="primary">cgtS1</name>
    <name evidence="14" type="ORF">N24_0400</name>
</gene>
<dbReference type="InterPro" id="IPR036097">
    <property type="entry name" value="HisK_dim/P_sf"/>
</dbReference>
<dbReference type="InterPro" id="IPR003660">
    <property type="entry name" value="HAMP_dom"/>
</dbReference>
<keyword evidence="8 11" id="KW-1133">Transmembrane helix</keyword>
<evidence type="ECO:0000313" key="14">
    <source>
        <dbReference type="EMBL" id="BAU94662.1"/>
    </source>
</evidence>
<keyword evidence="10 11" id="KW-0472">Membrane</keyword>
<keyword evidence="6 11" id="KW-0812">Transmembrane</keyword>
<evidence type="ECO:0000256" key="3">
    <source>
        <dbReference type="ARBA" id="ARBA00012438"/>
    </source>
</evidence>
<evidence type="ECO:0000256" key="9">
    <source>
        <dbReference type="ARBA" id="ARBA00023012"/>
    </source>
</evidence>
<sequence>MAKSTPLNTTMKTTLKASLRWRIVLWMTAVVFLTLASVVIITRSVLLSDVTNTANSAVEQEIEEFRRFATEGVDPTTAQPFASGHRLMEVYLSRQIPDENEAIVGIFPGELIQVDYSQLSGAHPAPLEHSDPLVSEIRQSTLNSGIFNDPDRGAAHWGKVNFETASGEADGEFVVAFFADNLKSQVNSQIQILILIGTGGLIASILIAWLIAGQIIAPIRKLSSVSAKINNSDLTRRVPVEGRDEIAQLASTFNAMLDRIELAYNDQRQFVDDAGHELRTPITVVRGQLELLTTTPPEEQARSIELATTELDRMSRMVNDLLTLAVADSGTFIHKLPTDVTDLTIDIEDKARTISDRILLVDAAEGLVNLDEQRVTEAVLELFSNALRYSDDVVELGSDFRHSGPDRIFRIWVRDKGKGIDLDEQETLFDRFSRGSQKNSRRPGGAGLGLSIVKAIGEAHGGRAFVNSTPGLGSIFGLEIPAPQQSKEYTHEQDPAR</sequence>
<evidence type="ECO:0000259" key="13">
    <source>
        <dbReference type="PROSITE" id="PS50885"/>
    </source>
</evidence>
<evidence type="ECO:0000259" key="12">
    <source>
        <dbReference type="PROSITE" id="PS50109"/>
    </source>
</evidence>
<evidence type="ECO:0000256" key="5">
    <source>
        <dbReference type="ARBA" id="ARBA00022679"/>
    </source>
</evidence>
<evidence type="ECO:0000256" key="7">
    <source>
        <dbReference type="ARBA" id="ARBA00022777"/>
    </source>
</evidence>
<name>A0A161JNJ7_9CORY</name>
<evidence type="ECO:0000256" key="1">
    <source>
        <dbReference type="ARBA" id="ARBA00000085"/>
    </source>
</evidence>
<dbReference type="SUPFAM" id="SSF158472">
    <property type="entry name" value="HAMP domain-like"/>
    <property type="match status" value="1"/>
</dbReference>
<dbReference type="InterPro" id="IPR036890">
    <property type="entry name" value="HATPase_C_sf"/>
</dbReference>
<dbReference type="GO" id="GO:0005886">
    <property type="term" value="C:plasma membrane"/>
    <property type="evidence" value="ECO:0007669"/>
    <property type="project" value="UniProtKB-SubCell"/>
</dbReference>
<evidence type="ECO:0000256" key="2">
    <source>
        <dbReference type="ARBA" id="ARBA00004236"/>
    </source>
</evidence>
<dbReference type="Gene3D" id="3.30.565.10">
    <property type="entry name" value="Histidine kinase-like ATPase, C-terminal domain"/>
    <property type="match status" value="1"/>
</dbReference>
<dbReference type="KEGG" id="csur:N24_0400"/>
<evidence type="ECO:0000256" key="6">
    <source>
        <dbReference type="ARBA" id="ARBA00022692"/>
    </source>
</evidence>
<organism evidence="14 15">
    <name type="scientific">Corynebacterium suranareeae</name>
    <dbReference type="NCBI Taxonomy" id="2506452"/>
    <lineage>
        <taxon>Bacteria</taxon>
        <taxon>Bacillati</taxon>
        <taxon>Actinomycetota</taxon>
        <taxon>Actinomycetes</taxon>
        <taxon>Mycobacteriales</taxon>
        <taxon>Corynebacteriaceae</taxon>
        <taxon>Corynebacterium</taxon>
    </lineage>
</organism>
<reference evidence="14 15" key="1">
    <citation type="submission" date="2016-02" db="EMBL/GenBank/DDBJ databases">
        <title>Corynebacterium glutamicum N24 whole genome sequencing project.</title>
        <authorList>
            <person name="Matsutani M."/>
            <person name="Nangtapong N."/>
            <person name="Yakushi T."/>
            <person name="Matsushita K."/>
        </authorList>
    </citation>
    <scope>NUCLEOTIDE SEQUENCE [LARGE SCALE GENOMIC DNA]</scope>
    <source>
        <strain evidence="14 15">N24</strain>
    </source>
</reference>
<dbReference type="SUPFAM" id="SSF55874">
    <property type="entry name" value="ATPase domain of HSP90 chaperone/DNA topoisomerase II/histidine kinase"/>
    <property type="match status" value="1"/>
</dbReference>
<feature type="transmembrane region" description="Helical" evidence="11">
    <location>
        <begin position="21"/>
        <end position="41"/>
    </location>
</feature>
<dbReference type="InterPro" id="IPR004358">
    <property type="entry name" value="Sig_transdc_His_kin-like_C"/>
</dbReference>
<keyword evidence="7 14" id="KW-0418">Kinase</keyword>
<evidence type="ECO:0000256" key="10">
    <source>
        <dbReference type="ARBA" id="ARBA00023136"/>
    </source>
</evidence>
<evidence type="ECO:0000256" key="11">
    <source>
        <dbReference type="SAM" id="Phobius"/>
    </source>
</evidence>
<dbReference type="CDD" id="cd06225">
    <property type="entry name" value="HAMP"/>
    <property type="match status" value="1"/>
</dbReference>